<evidence type="ECO:0000256" key="1">
    <source>
        <dbReference type="ARBA" id="ARBA00022801"/>
    </source>
</evidence>
<feature type="domain" description="Isochorismatase-like" evidence="2">
    <location>
        <begin position="15"/>
        <end position="194"/>
    </location>
</feature>
<name>A0A381RG47_9ZZZZ</name>
<dbReference type="PANTHER" id="PTHR43540">
    <property type="entry name" value="PEROXYUREIDOACRYLATE/UREIDOACRYLATE AMIDOHYDROLASE-RELATED"/>
    <property type="match status" value="1"/>
</dbReference>
<evidence type="ECO:0000313" key="3">
    <source>
        <dbReference type="EMBL" id="SUZ90700.1"/>
    </source>
</evidence>
<dbReference type="AlphaFoldDB" id="A0A381RG47"/>
<dbReference type="InterPro" id="IPR050272">
    <property type="entry name" value="Isochorismatase-like_hydrls"/>
</dbReference>
<dbReference type="PANTHER" id="PTHR43540:SF16">
    <property type="entry name" value="ISOCHORISMATASE-LIKE DOMAIN-CONTAINING PROTEIN"/>
    <property type="match status" value="1"/>
</dbReference>
<gene>
    <name evidence="3" type="ORF">METZ01_LOCUS43554</name>
</gene>
<dbReference type="Pfam" id="PF00857">
    <property type="entry name" value="Isochorismatase"/>
    <property type="match status" value="1"/>
</dbReference>
<keyword evidence="1" id="KW-0378">Hydrolase</keyword>
<dbReference type="Gene3D" id="3.40.50.850">
    <property type="entry name" value="Isochorismatase-like"/>
    <property type="match status" value="1"/>
</dbReference>
<dbReference type="EMBL" id="UINC01001915">
    <property type="protein sequence ID" value="SUZ90700.1"/>
    <property type="molecule type" value="Genomic_DNA"/>
</dbReference>
<protein>
    <recommendedName>
        <fullName evidence="2">Isochorismatase-like domain-containing protein</fullName>
    </recommendedName>
</protein>
<accession>A0A381RG47</accession>
<evidence type="ECO:0000259" key="2">
    <source>
        <dbReference type="Pfam" id="PF00857"/>
    </source>
</evidence>
<dbReference type="InterPro" id="IPR036380">
    <property type="entry name" value="Isochorismatase-like_sf"/>
</dbReference>
<reference evidence="3" key="1">
    <citation type="submission" date="2018-05" db="EMBL/GenBank/DDBJ databases">
        <authorList>
            <person name="Lanie J.A."/>
            <person name="Ng W.-L."/>
            <person name="Kazmierczak K.M."/>
            <person name="Andrzejewski T.M."/>
            <person name="Davidsen T.M."/>
            <person name="Wayne K.J."/>
            <person name="Tettelin H."/>
            <person name="Glass J.I."/>
            <person name="Rusch D."/>
            <person name="Podicherti R."/>
            <person name="Tsui H.-C.T."/>
            <person name="Winkler M.E."/>
        </authorList>
    </citation>
    <scope>NUCLEOTIDE SEQUENCE</scope>
</reference>
<dbReference type="GO" id="GO:0016787">
    <property type="term" value="F:hydrolase activity"/>
    <property type="evidence" value="ECO:0007669"/>
    <property type="project" value="UniProtKB-KW"/>
</dbReference>
<dbReference type="SUPFAM" id="SSF52499">
    <property type="entry name" value="Isochorismatase-like hydrolases"/>
    <property type="match status" value="1"/>
</dbReference>
<organism evidence="3">
    <name type="scientific">marine metagenome</name>
    <dbReference type="NCBI Taxonomy" id="408172"/>
    <lineage>
        <taxon>unclassified sequences</taxon>
        <taxon>metagenomes</taxon>
        <taxon>ecological metagenomes</taxon>
    </lineage>
</organism>
<proteinExistence type="predicted"/>
<dbReference type="InterPro" id="IPR000868">
    <property type="entry name" value="Isochorismatase-like_dom"/>
</dbReference>
<sequence length="207" mass="21064">MTAVELHDLVDPAHTVLCVVECQNGVIGAESSLPALAEEAAGMLPALTGLADAARGAGVKVVHATAQVFPDRWGANDNARLFGVARRSSVQLVAGTAAAQPVPELGYDPATDVVVPRFHGLSPFSGTELAHLLRNEGITTVVLAGVSLNVAIPNAAFDLVNAGFQAVVATDCVVATPTEYGGQVLANTLAYVATLAGSSELAAAWRG</sequence>
<dbReference type="CDD" id="cd00431">
    <property type="entry name" value="cysteine_hydrolases"/>
    <property type="match status" value="1"/>
</dbReference>